<protein>
    <submittedName>
        <fullName evidence="1">Uncharacterized protein</fullName>
    </submittedName>
</protein>
<evidence type="ECO:0000313" key="2">
    <source>
        <dbReference type="Proteomes" id="UP000430564"/>
    </source>
</evidence>
<sequence length="149" mass="16693">MAARKHFDSSRPCWFLSVSGEGSGAAEHLISENIWQGSDDNPYPPQALAIKEGDHIALRTNAMLKTGLPFDNRQCVVPVMSVIATGIVKQNPQENAPLQVDWKPLPTPRAWYLYTNQKEVWPVRIGDWMADNLVDFTSTSSVFLLPTQR</sequence>
<gene>
    <name evidence="1" type="ORF">GBM95_10010</name>
</gene>
<dbReference type="RefSeq" id="WP_152158968.1">
    <property type="nucleotide sequence ID" value="NZ_WEHX01000094.1"/>
</dbReference>
<name>A0A6I1EGZ9_9BURK</name>
<comment type="caution">
    <text evidence="1">The sequence shown here is derived from an EMBL/GenBank/DDBJ whole genome shotgun (WGS) entry which is preliminary data.</text>
</comment>
<accession>A0A6I1EGZ9</accession>
<dbReference type="EMBL" id="WEHX01000094">
    <property type="protein sequence ID" value="KAB7654903.1"/>
    <property type="molecule type" value="Genomic_DNA"/>
</dbReference>
<organism evidence="1 2">
    <name type="scientific">Sutterella seckii</name>
    <dbReference type="NCBI Taxonomy" id="1944635"/>
    <lineage>
        <taxon>Bacteria</taxon>
        <taxon>Pseudomonadati</taxon>
        <taxon>Pseudomonadota</taxon>
        <taxon>Betaproteobacteria</taxon>
        <taxon>Burkholderiales</taxon>
        <taxon>Sutterellaceae</taxon>
        <taxon>Sutterella</taxon>
    </lineage>
</organism>
<proteinExistence type="predicted"/>
<dbReference type="OrthoDB" id="9781481at2"/>
<evidence type="ECO:0000313" key="1">
    <source>
        <dbReference type="EMBL" id="KAB7654903.1"/>
    </source>
</evidence>
<dbReference type="AlphaFoldDB" id="A0A6I1EGZ9"/>
<dbReference type="Proteomes" id="UP000430564">
    <property type="component" value="Unassembled WGS sequence"/>
</dbReference>
<reference evidence="1 2" key="1">
    <citation type="submission" date="2019-10" db="EMBL/GenBank/DDBJ databases">
        <title>Genome diversity of Sutterella seckii.</title>
        <authorList>
            <person name="Chaplin A.V."/>
            <person name="Sokolova S.R."/>
            <person name="Mosin K.A."/>
            <person name="Ivanova E.L."/>
            <person name="Kochetkova T.O."/>
            <person name="Goltsov A.Y."/>
            <person name="Trofimov D.Y."/>
            <person name="Efimov B.A."/>
        </authorList>
    </citation>
    <scope>NUCLEOTIDE SEQUENCE [LARGE SCALE GENOMIC DNA]</scope>
    <source>
        <strain evidence="1 2">ASD393</strain>
    </source>
</reference>